<dbReference type="AlphaFoldDB" id="A0A194Q1S5"/>
<evidence type="ECO:0000313" key="1">
    <source>
        <dbReference type="EMBL" id="KPI99278.1"/>
    </source>
</evidence>
<reference evidence="1 2" key="1">
    <citation type="journal article" date="2015" name="Nat. Commun.">
        <title>Outbred genome sequencing and CRISPR/Cas9 gene editing in butterflies.</title>
        <authorList>
            <person name="Li X."/>
            <person name="Fan D."/>
            <person name="Zhang W."/>
            <person name="Liu G."/>
            <person name="Zhang L."/>
            <person name="Zhao L."/>
            <person name="Fang X."/>
            <person name="Chen L."/>
            <person name="Dong Y."/>
            <person name="Chen Y."/>
            <person name="Ding Y."/>
            <person name="Zhao R."/>
            <person name="Feng M."/>
            <person name="Zhu Y."/>
            <person name="Feng Y."/>
            <person name="Jiang X."/>
            <person name="Zhu D."/>
            <person name="Xiang H."/>
            <person name="Feng X."/>
            <person name="Li S."/>
            <person name="Wang J."/>
            <person name="Zhang G."/>
            <person name="Kronforst M.R."/>
            <person name="Wang W."/>
        </authorList>
    </citation>
    <scope>NUCLEOTIDE SEQUENCE [LARGE SCALE GENOMIC DNA]</scope>
    <source>
        <strain evidence="1">Ya'a_city_454_Px</strain>
        <tissue evidence="1">Whole body</tissue>
    </source>
</reference>
<protein>
    <submittedName>
        <fullName evidence="1">Uncharacterized protein</fullName>
    </submittedName>
</protein>
<dbReference type="Proteomes" id="UP000053268">
    <property type="component" value="Unassembled WGS sequence"/>
</dbReference>
<keyword evidence="2" id="KW-1185">Reference proteome</keyword>
<sequence>MQERVSAARVTVITRTCPAADVLRARVTLGHRAPAARSPQAEWLVRAESLTRASVTHIPRLTEREHVAFLADSFFYFVFNNNHCITSQRPASARSLIYGFACFIISVPRVACACGGRRRSLPPTKVA</sequence>
<name>A0A194Q1S5_PAPXU</name>
<accession>A0A194Q1S5</accession>
<gene>
    <name evidence="1" type="ORF">RR46_05462</name>
</gene>
<evidence type="ECO:0000313" key="2">
    <source>
        <dbReference type="Proteomes" id="UP000053268"/>
    </source>
</evidence>
<proteinExistence type="predicted"/>
<organism evidence="1 2">
    <name type="scientific">Papilio xuthus</name>
    <name type="common">Asian swallowtail butterfly</name>
    <dbReference type="NCBI Taxonomy" id="66420"/>
    <lineage>
        <taxon>Eukaryota</taxon>
        <taxon>Metazoa</taxon>
        <taxon>Ecdysozoa</taxon>
        <taxon>Arthropoda</taxon>
        <taxon>Hexapoda</taxon>
        <taxon>Insecta</taxon>
        <taxon>Pterygota</taxon>
        <taxon>Neoptera</taxon>
        <taxon>Endopterygota</taxon>
        <taxon>Lepidoptera</taxon>
        <taxon>Glossata</taxon>
        <taxon>Ditrysia</taxon>
        <taxon>Papilionoidea</taxon>
        <taxon>Papilionidae</taxon>
        <taxon>Papilioninae</taxon>
        <taxon>Papilio</taxon>
    </lineage>
</organism>
<dbReference type="EMBL" id="KQ459580">
    <property type="protein sequence ID" value="KPI99278.1"/>
    <property type="molecule type" value="Genomic_DNA"/>
</dbReference>